<proteinExistence type="predicted"/>
<dbReference type="EMBL" id="JAEVHI010000006">
    <property type="protein sequence ID" value="KAG5288465.1"/>
    <property type="molecule type" value="Genomic_DNA"/>
</dbReference>
<dbReference type="Proteomes" id="UP000670092">
    <property type="component" value="Unassembled WGS sequence"/>
</dbReference>
<accession>A0A8H7YEQ4</accession>
<reference evidence="1 2" key="1">
    <citation type="submission" date="2021-01" db="EMBL/GenBank/DDBJ databases">
        <title>Chromosome-level genome assembly of a human fungal pathogen reveals clustering of transcriptionally co-regulated genes.</title>
        <authorList>
            <person name="Voorhies M."/>
            <person name="Cohen S."/>
            <person name="Shea T.P."/>
            <person name="Petrus S."/>
            <person name="Munoz J.F."/>
            <person name="Poplawski S."/>
            <person name="Goldman W.E."/>
            <person name="Michael T."/>
            <person name="Cuomo C.A."/>
            <person name="Sil A."/>
            <person name="Beyhan S."/>
        </authorList>
    </citation>
    <scope>NUCLEOTIDE SEQUENCE [LARGE SCALE GENOMIC DNA]</scope>
    <source>
        <strain evidence="1 2">G184AR</strain>
    </source>
</reference>
<dbReference type="VEuPathDB" id="FungiDB:I7I52_11966"/>
<comment type="caution">
    <text evidence="1">The sequence shown here is derived from an EMBL/GenBank/DDBJ whole genome shotgun (WGS) entry which is preliminary data.</text>
</comment>
<evidence type="ECO:0000313" key="1">
    <source>
        <dbReference type="EMBL" id="KAG5288465.1"/>
    </source>
</evidence>
<gene>
    <name evidence="1" type="ORF">I7I52_11966</name>
</gene>
<organism evidence="1 2">
    <name type="scientific">Ajellomyces capsulatus</name>
    <name type="common">Darling's disease fungus</name>
    <name type="synonym">Histoplasma capsulatum</name>
    <dbReference type="NCBI Taxonomy" id="5037"/>
    <lineage>
        <taxon>Eukaryota</taxon>
        <taxon>Fungi</taxon>
        <taxon>Dikarya</taxon>
        <taxon>Ascomycota</taxon>
        <taxon>Pezizomycotina</taxon>
        <taxon>Eurotiomycetes</taxon>
        <taxon>Eurotiomycetidae</taxon>
        <taxon>Onygenales</taxon>
        <taxon>Ajellomycetaceae</taxon>
        <taxon>Histoplasma</taxon>
    </lineage>
</organism>
<evidence type="ECO:0000313" key="2">
    <source>
        <dbReference type="Proteomes" id="UP000670092"/>
    </source>
</evidence>
<dbReference type="AlphaFoldDB" id="A0A8H7YEQ4"/>
<sequence>MIHTQQAFASSVLGRPSFVRCRVRCRVRYRVRYRLSCLLLVAPRSSFSKICHQMPLERISRYCNSDVFLLFAKPMDQNM</sequence>
<protein>
    <submittedName>
        <fullName evidence="1">Uncharacterized protein</fullName>
    </submittedName>
</protein>
<name>A0A8H7YEQ4_AJECA</name>